<dbReference type="Pfam" id="PF24139">
    <property type="entry name" value="TPR_TNPO3_IPO13_4th"/>
    <property type="match status" value="1"/>
</dbReference>
<evidence type="ECO:0000256" key="3">
    <source>
        <dbReference type="ARBA" id="ARBA00022448"/>
    </source>
</evidence>
<dbReference type="InterPro" id="IPR057942">
    <property type="entry name" value="TPR_TNPO3_IPO13_3rd"/>
</dbReference>
<dbReference type="InterPro" id="IPR057941">
    <property type="entry name" value="TPR_TNPO3_IPO13_2nd"/>
</dbReference>
<dbReference type="EMBL" id="BFEA01000002">
    <property type="protein sequence ID" value="GBG59061.1"/>
    <property type="molecule type" value="Genomic_DNA"/>
</dbReference>
<keyword evidence="3" id="KW-0813">Transport</keyword>
<dbReference type="InterPro" id="IPR001494">
    <property type="entry name" value="Importin-beta_N"/>
</dbReference>
<dbReference type="InterPro" id="IPR016024">
    <property type="entry name" value="ARM-type_fold"/>
</dbReference>
<keyword evidence="4" id="KW-0653">Protein transport</keyword>
<dbReference type="SMART" id="SM00913">
    <property type="entry name" value="IBN_N"/>
    <property type="match status" value="1"/>
</dbReference>
<comment type="caution">
    <text evidence="8">The sequence shown here is derived from an EMBL/GenBank/DDBJ whole genome shotgun (WGS) entry which is preliminary data.</text>
</comment>
<sequence length="1001" mass="108889">MAHQIAVTTLLQALQALYHHPDAEFRKAASRWLEDFQQAVDAWQISDSLLHEAGSSLEVQYFCAQTLRTKVQRDFEELPTGAALSLRSSLVSLLVKFRQGPAAVRTQLCMAIAALAGHMSAADWEQGGGVVKWLAGQLGSPTEAMPAMLELLAVIPQEAYSLKLALRPERRRQYYAELLASVDDALNLLVACLNQGGSDAEVRNQQVLGAFAAWLRLSTSSQATILANHPLVTAALDGLDSSETFDQAVDAVCELIKLTVSGSEPTKMAEYMPLVQVLVPRVMALRPRFAAAVKAAIAERNADEQQDSAKGQLDLSQEDEETTKGIARLFAEMGEAYVDLIASGSREAMLVAEALTEVTAHPDSDIASTTFQFWHRLRLALFGSGEEDGSRLPDVSLVETDRRIAMFRPLFELLVSLVSGRVMYPAGFDQWRRDEKVDFKRARYAIADLLLDAAAVLGGEATVKLLAQPLFQLASAVDDDESWSWQTAEASLYCIRAVAEAVPKSEATILPRIMAMLPTFPKQPQLLYTASLTIAAYCDWLAVAPHASTMLPPLLGLLTSALSAPDDAPPAAALALKHVCDACRDHLVGSIDALLHVYQRVMAGEGIDSSSRLNLAADDELQVVEGLSKVISALSPDRVQSALQALCMPLVVPLQEVVRNAQQAGPQDVPSAGQYIVHIDRIANIFRYVHRPEHLAVAFEQMWPLLRVVFEQRASDTRVMERLCRACKYAIRSAGKHMGPVIGPLLEEVQRWFAEHRQPCLLYVASEVIKAFGGDSSCAAPLGSLIQVLFSQTIQLLRDIKDFTNNPDTADDCFLLASRCIRYCPHLIVPTPILPQLLDCAMAGMTVQHREACKSILAFTEEVLLLPLLDDKISYRPAVEAAVVPRGSTMMRILIGSLAGALPTSRTDELVGVVSALARLCGPMAVQWATETVSRIPTIAVTDAEKNAFVQAITTTATGAQAQALVAAMEEMSDVCRRNKKILDSVQTALQPLQLALPTPG</sequence>
<dbReference type="Gene3D" id="1.25.10.10">
    <property type="entry name" value="Leucine-rich Repeat Variant"/>
    <property type="match status" value="1"/>
</dbReference>
<proteinExistence type="inferred from homology"/>
<evidence type="ECO:0000259" key="7">
    <source>
        <dbReference type="PROSITE" id="PS50166"/>
    </source>
</evidence>
<dbReference type="SUPFAM" id="SSF48371">
    <property type="entry name" value="ARM repeat"/>
    <property type="match status" value="1"/>
</dbReference>
<dbReference type="GO" id="GO:0005634">
    <property type="term" value="C:nucleus"/>
    <property type="evidence" value="ECO:0007669"/>
    <property type="project" value="UniProtKB-SubCell"/>
</dbReference>
<dbReference type="InterPro" id="IPR013598">
    <property type="entry name" value="Exportin-1/Importin-b-like"/>
</dbReference>
<dbReference type="PROSITE" id="PS50166">
    <property type="entry name" value="IMPORTIN_B_NT"/>
    <property type="match status" value="1"/>
</dbReference>
<name>A0A388JMQ7_CHABU</name>
<dbReference type="PANTHER" id="PTHR12363:SF33">
    <property type="entry name" value="IMPORTIN-13"/>
    <property type="match status" value="1"/>
</dbReference>
<reference evidence="8 9" key="1">
    <citation type="journal article" date="2018" name="Cell">
        <title>The Chara Genome: Secondary Complexity and Implications for Plant Terrestrialization.</title>
        <authorList>
            <person name="Nishiyama T."/>
            <person name="Sakayama H."/>
            <person name="Vries J.D."/>
            <person name="Buschmann H."/>
            <person name="Saint-Marcoux D."/>
            <person name="Ullrich K.K."/>
            <person name="Haas F.B."/>
            <person name="Vanderstraeten L."/>
            <person name="Becker D."/>
            <person name="Lang D."/>
            <person name="Vosolsobe S."/>
            <person name="Rombauts S."/>
            <person name="Wilhelmsson P.K.I."/>
            <person name="Janitza P."/>
            <person name="Kern R."/>
            <person name="Heyl A."/>
            <person name="Rumpler F."/>
            <person name="Villalobos L.I.A.C."/>
            <person name="Clay J.M."/>
            <person name="Skokan R."/>
            <person name="Toyoda A."/>
            <person name="Suzuki Y."/>
            <person name="Kagoshima H."/>
            <person name="Schijlen E."/>
            <person name="Tajeshwar N."/>
            <person name="Catarino B."/>
            <person name="Hetherington A.J."/>
            <person name="Saltykova A."/>
            <person name="Bonnot C."/>
            <person name="Breuninger H."/>
            <person name="Symeonidi A."/>
            <person name="Radhakrishnan G.V."/>
            <person name="Van Nieuwerburgh F."/>
            <person name="Deforce D."/>
            <person name="Chang C."/>
            <person name="Karol K.G."/>
            <person name="Hedrich R."/>
            <person name="Ulvskov P."/>
            <person name="Glockner G."/>
            <person name="Delwiche C.F."/>
            <person name="Petrasek J."/>
            <person name="Van de Peer Y."/>
            <person name="Friml J."/>
            <person name="Beilby M."/>
            <person name="Dolan L."/>
            <person name="Kohara Y."/>
            <person name="Sugano S."/>
            <person name="Fujiyama A."/>
            <person name="Delaux P.-M."/>
            <person name="Quint M."/>
            <person name="TheiBen G."/>
            <person name="Hagemann M."/>
            <person name="Harholt J."/>
            <person name="Dunand C."/>
            <person name="Zachgo S."/>
            <person name="Langdale J."/>
            <person name="Maumus F."/>
            <person name="Straeten D.V.D."/>
            <person name="Gould S.B."/>
            <person name="Rensing S.A."/>
        </authorList>
    </citation>
    <scope>NUCLEOTIDE SEQUENCE [LARGE SCALE GENOMIC DNA]</scope>
    <source>
        <strain evidence="8 9">S276</strain>
    </source>
</reference>
<protein>
    <recommendedName>
        <fullName evidence="7">Importin N-terminal domain-containing protein</fullName>
    </recommendedName>
</protein>
<feature type="domain" description="Importin N-terminal" evidence="7">
    <location>
        <begin position="29"/>
        <end position="96"/>
    </location>
</feature>
<accession>A0A388JMQ7</accession>
<dbReference type="Proteomes" id="UP000265515">
    <property type="component" value="Unassembled WGS sequence"/>
</dbReference>
<dbReference type="Gramene" id="GBG59061">
    <property type="protein sequence ID" value="GBG59061"/>
    <property type="gene ID" value="CBR_g24406"/>
</dbReference>
<feature type="region of interest" description="Disordered" evidence="6">
    <location>
        <begin position="301"/>
        <end position="320"/>
    </location>
</feature>
<dbReference type="Pfam" id="PF08389">
    <property type="entry name" value="Xpo1"/>
    <property type="match status" value="1"/>
</dbReference>
<dbReference type="OMA" id="LECITSW"/>
<evidence type="ECO:0000256" key="6">
    <source>
        <dbReference type="SAM" id="MobiDB-lite"/>
    </source>
</evidence>
<dbReference type="Pfam" id="PF24140">
    <property type="entry name" value="TPR_TNPO3_IPO13_3rd"/>
    <property type="match status" value="1"/>
</dbReference>
<comment type="subcellular location">
    <subcellularLocation>
        <location evidence="1">Nucleus</location>
    </subcellularLocation>
</comment>
<keyword evidence="9" id="KW-1185">Reference proteome</keyword>
<keyword evidence="5" id="KW-0539">Nucleus</keyword>
<evidence type="ECO:0000313" key="8">
    <source>
        <dbReference type="EMBL" id="GBG59061.1"/>
    </source>
</evidence>
<dbReference type="GO" id="GO:0005737">
    <property type="term" value="C:cytoplasm"/>
    <property type="evidence" value="ECO:0007669"/>
    <property type="project" value="TreeGrafter"/>
</dbReference>
<dbReference type="InterPro" id="IPR058537">
    <property type="entry name" value="TPR_TNPO3_IPO13_4th"/>
</dbReference>
<dbReference type="Pfam" id="PF24138">
    <property type="entry name" value="TPR_TNPO3_IPO13_2nd"/>
    <property type="match status" value="1"/>
</dbReference>
<dbReference type="GO" id="GO:0006606">
    <property type="term" value="P:protein import into nucleus"/>
    <property type="evidence" value="ECO:0007669"/>
    <property type="project" value="TreeGrafter"/>
</dbReference>
<evidence type="ECO:0000256" key="1">
    <source>
        <dbReference type="ARBA" id="ARBA00004123"/>
    </source>
</evidence>
<dbReference type="Pfam" id="PF03810">
    <property type="entry name" value="IBN_N"/>
    <property type="match status" value="1"/>
</dbReference>
<comment type="similarity">
    <text evidence="2">Belongs to the importin beta family.</text>
</comment>
<dbReference type="STRING" id="69332.A0A388JMQ7"/>
<evidence type="ECO:0000256" key="2">
    <source>
        <dbReference type="ARBA" id="ARBA00007991"/>
    </source>
</evidence>
<dbReference type="InterPro" id="IPR011989">
    <property type="entry name" value="ARM-like"/>
</dbReference>
<evidence type="ECO:0000256" key="5">
    <source>
        <dbReference type="ARBA" id="ARBA00023242"/>
    </source>
</evidence>
<evidence type="ECO:0000313" key="9">
    <source>
        <dbReference type="Proteomes" id="UP000265515"/>
    </source>
</evidence>
<dbReference type="PANTHER" id="PTHR12363">
    <property type="entry name" value="TRANSPORTIN 3 AND IMPORTIN 13"/>
    <property type="match status" value="1"/>
</dbReference>
<dbReference type="AlphaFoldDB" id="A0A388JMQ7"/>
<gene>
    <name evidence="8" type="ORF">CBR_g24406</name>
</gene>
<dbReference type="InterPro" id="IPR051345">
    <property type="entry name" value="Importin_beta-like_NTR"/>
</dbReference>
<evidence type="ECO:0000256" key="4">
    <source>
        <dbReference type="ARBA" id="ARBA00022927"/>
    </source>
</evidence>
<dbReference type="GO" id="GO:0031267">
    <property type="term" value="F:small GTPase binding"/>
    <property type="evidence" value="ECO:0007669"/>
    <property type="project" value="InterPro"/>
</dbReference>
<organism evidence="8 9">
    <name type="scientific">Chara braunii</name>
    <name type="common">Braun's stonewort</name>
    <dbReference type="NCBI Taxonomy" id="69332"/>
    <lineage>
        <taxon>Eukaryota</taxon>
        <taxon>Viridiplantae</taxon>
        <taxon>Streptophyta</taxon>
        <taxon>Charophyceae</taxon>
        <taxon>Charales</taxon>
        <taxon>Characeae</taxon>
        <taxon>Chara</taxon>
    </lineage>
</organism>
<dbReference type="OrthoDB" id="435593at2759"/>